<organism evidence="2 3">
    <name type="scientific">Candidatus Enterenecus faecium</name>
    <dbReference type="NCBI Taxonomy" id="2840780"/>
    <lineage>
        <taxon>Bacteria</taxon>
        <taxon>Bacillati</taxon>
        <taxon>Bacillota</taxon>
        <taxon>Clostridia</taxon>
        <taxon>Eubacteriales</taxon>
        <taxon>Candidatus Enterenecus</taxon>
    </lineage>
</organism>
<evidence type="ECO:0000313" key="3">
    <source>
        <dbReference type="Proteomes" id="UP000886879"/>
    </source>
</evidence>
<name>A0A9D0YTM9_9FIRM</name>
<proteinExistence type="predicted"/>
<keyword evidence="1" id="KW-1133">Transmembrane helix</keyword>
<protein>
    <submittedName>
        <fullName evidence="2">Uncharacterized protein</fullName>
    </submittedName>
</protein>
<accession>A0A9D0YTM9</accession>
<reference evidence="2" key="2">
    <citation type="journal article" date="2021" name="PeerJ">
        <title>Extensive microbial diversity within the chicken gut microbiome revealed by metagenomics and culture.</title>
        <authorList>
            <person name="Gilroy R."/>
            <person name="Ravi A."/>
            <person name="Getino M."/>
            <person name="Pursley I."/>
            <person name="Horton D.L."/>
            <person name="Alikhan N.F."/>
            <person name="Baker D."/>
            <person name="Gharbi K."/>
            <person name="Hall N."/>
            <person name="Watson M."/>
            <person name="Adriaenssens E.M."/>
            <person name="Foster-Nyarko E."/>
            <person name="Jarju S."/>
            <person name="Secka A."/>
            <person name="Antonio M."/>
            <person name="Oren A."/>
            <person name="Chaudhuri R.R."/>
            <person name="La Ragione R."/>
            <person name="Hildebrand F."/>
            <person name="Pallen M.J."/>
        </authorList>
    </citation>
    <scope>NUCLEOTIDE SEQUENCE</scope>
    <source>
        <strain evidence="2">ChiGjej2B2-12916</strain>
    </source>
</reference>
<dbReference type="EMBL" id="DVFO01000087">
    <property type="protein sequence ID" value="HIQ61494.1"/>
    <property type="molecule type" value="Genomic_DNA"/>
</dbReference>
<keyword evidence="1" id="KW-0472">Membrane</keyword>
<evidence type="ECO:0000256" key="1">
    <source>
        <dbReference type="SAM" id="Phobius"/>
    </source>
</evidence>
<feature type="transmembrane region" description="Helical" evidence="1">
    <location>
        <begin position="15"/>
        <end position="36"/>
    </location>
</feature>
<reference evidence="2" key="1">
    <citation type="submission" date="2020-10" db="EMBL/GenBank/DDBJ databases">
        <authorList>
            <person name="Gilroy R."/>
        </authorList>
    </citation>
    <scope>NUCLEOTIDE SEQUENCE</scope>
    <source>
        <strain evidence="2">ChiGjej2B2-12916</strain>
    </source>
</reference>
<dbReference type="AlphaFoldDB" id="A0A9D0YTM9"/>
<evidence type="ECO:0000313" key="2">
    <source>
        <dbReference type="EMBL" id="HIQ61494.1"/>
    </source>
</evidence>
<comment type="caution">
    <text evidence="2">The sequence shown here is derived from an EMBL/GenBank/DDBJ whole genome shotgun (WGS) entry which is preliminary data.</text>
</comment>
<dbReference type="Proteomes" id="UP000886879">
    <property type="component" value="Unassembled WGS sequence"/>
</dbReference>
<feature type="transmembrane region" description="Helical" evidence="1">
    <location>
        <begin position="42"/>
        <end position="61"/>
    </location>
</feature>
<gene>
    <name evidence="2" type="ORF">IAD31_07895</name>
</gene>
<keyword evidence="1" id="KW-0812">Transmembrane</keyword>
<sequence length="155" mass="18082">MQEDNWVYQIRKDSLAVVFPLIGLAISGGVAIALALANNPAVFLIGLFALFMLVMTLMGLYRRFIVKFLVGENGFYHQTKPGNGRYYRYSELEKTWTAYGDGTNALYFYYQLPGKSPVRFYYNPMDDEAVEYMLSKFRSFHPELEEENEDWDYEE</sequence>